<comment type="caution">
    <text evidence="1">The sequence shown here is derived from an EMBL/GenBank/DDBJ whole genome shotgun (WGS) entry which is preliminary data.</text>
</comment>
<name>A0AA38GEE8_TAXCH</name>
<keyword evidence="2" id="KW-1185">Reference proteome</keyword>
<dbReference type="Pfam" id="PF25463">
    <property type="entry name" value="DUF7899"/>
    <property type="match status" value="1"/>
</dbReference>
<dbReference type="InterPro" id="IPR011047">
    <property type="entry name" value="Quinoprotein_ADH-like_sf"/>
</dbReference>
<dbReference type="InterPro" id="IPR057221">
    <property type="entry name" value="DUF7899"/>
</dbReference>
<proteinExistence type="predicted"/>
<organism evidence="1 2">
    <name type="scientific">Taxus chinensis</name>
    <name type="common">Chinese yew</name>
    <name type="synonym">Taxus wallichiana var. chinensis</name>
    <dbReference type="NCBI Taxonomy" id="29808"/>
    <lineage>
        <taxon>Eukaryota</taxon>
        <taxon>Viridiplantae</taxon>
        <taxon>Streptophyta</taxon>
        <taxon>Embryophyta</taxon>
        <taxon>Tracheophyta</taxon>
        <taxon>Spermatophyta</taxon>
        <taxon>Pinopsida</taxon>
        <taxon>Pinidae</taxon>
        <taxon>Conifers II</taxon>
        <taxon>Cupressales</taxon>
        <taxon>Taxaceae</taxon>
        <taxon>Taxus</taxon>
    </lineage>
</organism>
<evidence type="ECO:0000313" key="1">
    <source>
        <dbReference type="EMBL" id="KAH9321699.1"/>
    </source>
</evidence>
<dbReference type="SUPFAM" id="SSF50998">
    <property type="entry name" value="Quinoprotein alcohol dehydrogenase-like"/>
    <property type="match status" value="1"/>
</dbReference>
<dbReference type="AlphaFoldDB" id="A0AA38GEE8"/>
<protein>
    <submittedName>
        <fullName evidence="1">Uncharacterized protein</fullName>
    </submittedName>
</protein>
<dbReference type="PANTHER" id="PTHR31789:SF1">
    <property type="entry name" value="OS05G0482600 PROTEIN"/>
    <property type="match status" value="1"/>
</dbReference>
<dbReference type="PANTHER" id="PTHR31789">
    <property type="entry name" value="OS05G0482600 PROTEIN"/>
    <property type="match status" value="1"/>
</dbReference>
<dbReference type="EMBL" id="JAHRHJ020000003">
    <property type="protein sequence ID" value="KAH9321699.1"/>
    <property type="molecule type" value="Genomic_DNA"/>
</dbReference>
<gene>
    <name evidence="1" type="ORF">KI387_016338</name>
</gene>
<sequence length="420" mass="48350">MFDKTKRSSKSDNFVKMLHRREMGSITNTVFQNSNSHMKFRNFQFKAALEICNCHRSMIVQIVYARRIIFALTSCGTCAAFSREANKKLCLLNTTPGQTIRSIFYNKENNSLITVSLYPFDTSLKCRTTPIEYIKRGQPEAGYPLFQSESFYWPGYIVFDNFNGRILSFSPQNGIYKVFDLNNYALLFSITDTNIMDIQITKGMILLIFRKSPIEDHLDFRILSMINGNVLKSLRHVLHSQKKLDFIGQFQEKLFIKQENNNMQIIDVVDDRLIEVSDTDIMTTSPFIVLNDKQLFLTFHNRSVNVRNFQGELVASFDEHLIWQPYSNSSNICVTGDQNYIISFCKVDSSGVDRGNRSINICNVVSGKRFSMISSNDDNAPTIKSSVKEALENVTRLCYNEEYNEIYTGNTLGMVHIWSN</sequence>
<dbReference type="Proteomes" id="UP000824469">
    <property type="component" value="Unassembled WGS sequence"/>
</dbReference>
<accession>A0AA38GEE8</accession>
<evidence type="ECO:0000313" key="2">
    <source>
        <dbReference type="Proteomes" id="UP000824469"/>
    </source>
</evidence>
<reference evidence="1 2" key="1">
    <citation type="journal article" date="2021" name="Nat. Plants">
        <title>The Taxus genome provides insights into paclitaxel biosynthesis.</title>
        <authorList>
            <person name="Xiong X."/>
            <person name="Gou J."/>
            <person name="Liao Q."/>
            <person name="Li Y."/>
            <person name="Zhou Q."/>
            <person name="Bi G."/>
            <person name="Li C."/>
            <person name="Du R."/>
            <person name="Wang X."/>
            <person name="Sun T."/>
            <person name="Guo L."/>
            <person name="Liang H."/>
            <person name="Lu P."/>
            <person name="Wu Y."/>
            <person name="Zhang Z."/>
            <person name="Ro D.K."/>
            <person name="Shang Y."/>
            <person name="Huang S."/>
            <person name="Yan J."/>
        </authorList>
    </citation>
    <scope>NUCLEOTIDE SEQUENCE [LARGE SCALE GENOMIC DNA]</scope>
    <source>
        <strain evidence="1">Ta-2019</strain>
    </source>
</reference>